<dbReference type="EnsemblMetazoa" id="BGLB026466-RA">
    <property type="protein sequence ID" value="BGLB026466-PA"/>
    <property type="gene ID" value="BGLB026466"/>
</dbReference>
<dbReference type="GO" id="GO:0033557">
    <property type="term" value="C:Slx1-Slx4 complex"/>
    <property type="evidence" value="ECO:0007669"/>
    <property type="project" value="TreeGrafter"/>
</dbReference>
<dbReference type="Proteomes" id="UP000076420">
    <property type="component" value="Unassembled WGS sequence"/>
</dbReference>
<name>A0A2C9L361_BIOGL</name>
<feature type="region of interest" description="Disordered" evidence="1">
    <location>
        <begin position="731"/>
        <end position="768"/>
    </location>
</feature>
<feature type="compositionally biased region" description="Polar residues" evidence="1">
    <location>
        <begin position="604"/>
        <end position="630"/>
    </location>
</feature>
<dbReference type="Gene3D" id="3.30.710.10">
    <property type="entry name" value="Potassium Channel Kv1.1, Chain A"/>
    <property type="match status" value="1"/>
</dbReference>
<feature type="compositionally biased region" description="Low complexity" evidence="1">
    <location>
        <begin position="756"/>
        <end position="766"/>
    </location>
</feature>
<feature type="compositionally biased region" description="Polar residues" evidence="1">
    <location>
        <begin position="1044"/>
        <end position="1060"/>
    </location>
</feature>
<dbReference type="PANTHER" id="PTHR21541">
    <property type="entry name" value="BTB POZ DOMAIN CONTAINING 12"/>
    <property type="match status" value="1"/>
</dbReference>
<dbReference type="VEuPathDB" id="VectorBase:BGLAX_041074"/>
<feature type="region of interest" description="Disordered" evidence="1">
    <location>
        <begin position="896"/>
        <end position="917"/>
    </location>
</feature>
<protein>
    <recommendedName>
        <fullName evidence="2">BTB domain-containing protein</fullName>
    </recommendedName>
</protein>
<evidence type="ECO:0000313" key="3">
    <source>
        <dbReference type="EnsemblMetazoa" id="BGLB026466-PA"/>
    </source>
</evidence>
<feature type="region of interest" description="Disordered" evidence="1">
    <location>
        <begin position="380"/>
        <end position="399"/>
    </location>
</feature>
<organism evidence="3 4">
    <name type="scientific">Biomphalaria glabrata</name>
    <name type="common">Bloodfluke planorb</name>
    <name type="synonym">Freshwater snail</name>
    <dbReference type="NCBI Taxonomy" id="6526"/>
    <lineage>
        <taxon>Eukaryota</taxon>
        <taxon>Metazoa</taxon>
        <taxon>Spiralia</taxon>
        <taxon>Lophotrochozoa</taxon>
        <taxon>Mollusca</taxon>
        <taxon>Gastropoda</taxon>
        <taxon>Heterobranchia</taxon>
        <taxon>Euthyneura</taxon>
        <taxon>Panpulmonata</taxon>
        <taxon>Hygrophila</taxon>
        <taxon>Lymnaeoidea</taxon>
        <taxon>Planorbidae</taxon>
        <taxon>Biomphalaria</taxon>
    </lineage>
</organism>
<feature type="compositionally biased region" description="Polar residues" evidence="1">
    <location>
        <begin position="1522"/>
        <end position="1535"/>
    </location>
</feature>
<dbReference type="InterPro" id="IPR000210">
    <property type="entry name" value="BTB/POZ_dom"/>
</dbReference>
<evidence type="ECO:0000256" key="1">
    <source>
        <dbReference type="SAM" id="MobiDB-lite"/>
    </source>
</evidence>
<accession>A0A2C9L361</accession>
<dbReference type="CDD" id="cd18186">
    <property type="entry name" value="BTB_POZ_ZBTB_KLHL-like"/>
    <property type="match status" value="1"/>
</dbReference>
<reference evidence="3" key="1">
    <citation type="submission" date="2020-05" db="UniProtKB">
        <authorList>
            <consortium name="EnsemblMetazoa"/>
        </authorList>
    </citation>
    <scope>IDENTIFICATION</scope>
    <source>
        <strain evidence="3">BB02</strain>
    </source>
</reference>
<feature type="region of interest" description="Disordered" evidence="1">
    <location>
        <begin position="1522"/>
        <end position="1550"/>
    </location>
</feature>
<dbReference type="Pfam" id="PF00651">
    <property type="entry name" value="BTB"/>
    <property type="match status" value="1"/>
</dbReference>
<feature type="compositionally biased region" description="Low complexity" evidence="1">
    <location>
        <begin position="903"/>
        <end position="915"/>
    </location>
</feature>
<dbReference type="OrthoDB" id="5576441at2759"/>
<feature type="domain" description="BTB" evidence="2">
    <location>
        <begin position="201"/>
        <end position="266"/>
    </location>
</feature>
<dbReference type="InterPro" id="IPR011333">
    <property type="entry name" value="SKP1/BTB/POZ_sf"/>
</dbReference>
<feature type="region of interest" description="Disordered" evidence="1">
    <location>
        <begin position="1044"/>
        <end position="1063"/>
    </location>
</feature>
<evidence type="ECO:0000313" key="4">
    <source>
        <dbReference type="Proteomes" id="UP000076420"/>
    </source>
</evidence>
<dbReference type="KEGG" id="bgt:106053481"/>
<gene>
    <name evidence="3" type="primary">106053481</name>
</gene>
<dbReference type="CDD" id="cd22999">
    <property type="entry name" value="SAP_SLX4"/>
    <property type="match status" value="1"/>
</dbReference>
<dbReference type="STRING" id="6526.A0A2C9L361"/>
<dbReference type="SUPFAM" id="SSF54695">
    <property type="entry name" value="POZ domain"/>
    <property type="match status" value="1"/>
</dbReference>
<dbReference type="GO" id="GO:0000712">
    <property type="term" value="P:resolution of meiotic recombination intermediates"/>
    <property type="evidence" value="ECO:0007669"/>
    <property type="project" value="TreeGrafter"/>
</dbReference>
<proteinExistence type="predicted"/>
<dbReference type="VEuPathDB" id="VectorBase:BGLB026466"/>
<feature type="compositionally biased region" description="Basic residues" evidence="1">
    <location>
        <begin position="1539"/>
        <end position="1550"/>
    </location>
</feature>
<evidence type="ECO:0000259" key="2">
    <source>
        <dbReference type="PROSITE" id="PS50097"/>
    </source>
</evidence>
<dbReference type="PANTHER" id="PTHR21541:SF3">
    <property type="entry name" value="STRUCTURE-SPECIFIC ENDONUCLEASE SUBUNIT SLX4"/>
    <property type="match status" value="1"/>
</dbReference>
<sequence length="1550" mass="172624">MSLSKDQAYERILQRVDKYIFSKHCVDEKQAQFFKSHSKMMSDLTVSEEIDPKLWFLTSLEIDETNYHPLEFYVMKLMPPLKVSNVETGSKIQRLSFIPGRRKSLEGPLQQEQKSSDDKGTSLSQTAEILANLVMENEMSDSHQEVIVEENIHINQKKSLPSSEDISVPGFFPETTKVDNECFNSSLKDSYLALVNTSSFSDVVVLAEGDTQIFAHKVVLHARCSKLLNMVSSRDGTSIIDLSVYSKDSVLSTLKFVYADVISCSESTASDIVKLSAMLGLEKLGAAAMSHCVSTQIGENLVDRENVQECDSDEEENRLNEDEYNRHNEDDYSRHTMQRKVHHNPIIVDSDVGHTNDIPMEINHDTGEVNEEDNVAIELDSTSSESSPKEITSDNQNDYGDGNKIVEVLESYYDHELLNILTPDIASTETVLKESEILSITPLDETEKSEMLSITPLDKTETVPSILQSASYDKAKNSRTKLGPSVDKSMQRNVSNSVTDEAKNSENLSCHSVVNTECLNILSNSLSPEPMIMSNNAKNYCGTMQLVQRMPFSHGVEDRLKTSLLYTEENEDVSILSDSLSQEIIFTKVDKGSDGLDSVEVESHSNNTKSALPMTETSNVQSEVKSTDTSPRVGLAKKRKRKKITSKHFKDIVKKVVSKLHNDDQQNSSEVLSTDDVKSIAIKMEQDFSSIYNFSVANDSVYFPYILDQVELNTEEIMITFADIKVPLEKQRGKRKIKEKNQKELGVTSKSHSSLPNNNDSPNKMNNKQKRDMHLTSHMVSNQSNKDVMNAKEDLSININLNSISQETYANLGKHFVKCQTSSESQVEKPLFDTRDGLSTFCSEMVESSHLSVPFSNDQVATNTNTLISDDELFSDTDQDLSASIEKSMFINKTHVRTPSDTHSPLPSLNSHNSNVSTKLKESEYISTLLSTEGSSGTDSYNSNNTFKTNEVFVKEKIISDVVISHIAPCFTNQEPCKVAPSTEHKKTNDFLSLSIGLLPEKCQLGTTTKNNEKSHSVERNIKQTILFSESPKASASKKTLIDNETITPPTSIQPESKSCSEPPKVITSLKPSIYLVTDVDTNDTQIGKASSLISIPSKSVQKAINSSDMQLTDKYFSTPNINSTGNLNSFSNLNISDISTSPLISKLKSPIKTKRGLAKKNSPLLLSSAALHKSHESFLTSPVVKDSLTSPARESELFPINTSQGASSLETKAYLSQTIPVESDKDDLLLTNELKKKRKVSSGKHCLSQSDVKYLKSETKVNFVLSPELVHTMAANLAKVTQKIQLDDSIKCKADNNRKKFNEKVDNEKSVATVDKLASSNNIQLTVPLVATEKTNNPYQQGSSREIDMSPLPLHQRLGLLNPLSKSCEHIESALNKTSTVIDLTTLDAQEKNQDSDFVFDDTLNVSELEEIALASPNKLPNQDIFTTNTKVVQAKTPANQKIKQLVKEKGCKEPSPFTPMPQYDEMATPDLKKAASKIGVRPQVGKKRLKELLKHVYSATHQYETDSDYEGTPVKYQRNNWTTKTSMPNNHKLAQTFKKKKEKHSIQV</sequence>
<feature type="region of interest" description="Disordered" evidence="1">
    <location>
        <begin position="604"/>
        <end position="637"/>
    </location>
</feature>
<dbReference type="PROSITE" id="PS50097">
    <property type="entry name" value="BTB"/>
    <property type="match status" value="1"/>
</dbReference>
<dbReference type="SMART" id="SM00225">
    <property type="entry name" value="BTB"/>
    <property type="match status" value="1"/>
</dbReference>